<dbReference type="EMBL" id="UOFQ01000126">
    <property type="protein sequence ID" value="VAW89237.1"/>
    <property type="molecule type" value="Genomic_DNA"/>
</dbReference>
<dbReference type="GO" id="GO:0020037">
    <property type="term" value="F:heme binding"/>
    <property type="evidence" value="ECO:0007669"/>
    <property type="project" value="InterPro"/>
</dbReference>
<evidence type="ECO:0000256" key="2">
    <source>
        <dbReference type="ARBA" id="ARBA00022617"/>
    </source>
</evidence>
<name>A0A3B0ZPG7_9ZZZZ</name>
<evidence type="ECO:0000256" key="1">
    <source>
        <dbReference type="ARBA" id="ARBA00022448"/>
    </source>
</evidence>
<feature type="domain" description="Cytochrome c" evidence="6">
    <location>
        <begin position="28"/>
        <end position="120"/>
    </location>
</feature>
<dbReference type="Gene3D" id="1.10.760.10">
    <property type="entry name" value="Cytochrome c-like domain"/>
    <property type="match status" value="1"/>
</dbReference>
<dbReference type="Pfam" id="PF13442">
    <property type="entry name" value="Cytochrome_CBB3"/>
    <property type="match status" value="1"/>
</dbReference>
<evidence type="ECO:0000256" key="5">
    <source>
        <dbReference type="ARBA" id="ARBA00023004"/>
    </source>
</evidence>
<dbReference type="PROSITE" id="PS51257">
    <property type="entry name" value="PROKAR_LIPOPROTEIN"/>
    <property type="match status" value="1"/>
</dbReference>
<dbReference type="GO" id="GO:0005506">
    <property type="term" value="F:iron ion binding"/>
    <property type="evidence" value="ECO:0007669"/>
    <property type="project" value="InterPro"/>
</dbReference>
<keyword evidence="1" id="KW-0813">Transport</keyword>
<evidence type="ECO:0000313" key="7">
    <source>
        <dbReference type="EMBL" id="VAW89237.1"/>
    </source>
</evidence>
<evidence type="ECO:0000256" key="3">
    <source>
        <dbReference type="ARBA" id="ARBA00022723"/>
    </source>
</evidence>
<keyword evidence="4" id="KW-0249">Electron transport</keyword>
<dbReference type="InterPro" id="IPR009056">
    <property type="entry name" value="Cyt_c-like_dom"/>
</dbReference>
<gene>
    <name evidence="7" type="ORF">MNBD_GAMMA17-484</name>
</gene>
<dbReference type="GO" id="GO:0009055">
    <property type="term" value="F:electron transfer activity"/>
    <property type="evidence" value="ECO:0007669"/>
    <property type="project" value="InterPro"/>
</dbReference>
<dbReference type="SUPFAM" id="SSF46626">
    <property type="entry name" value="Cytochrome c"/>
    <property type="match status" value="1"/>
</dbReference>
<dbReference type="AlphaFoldDB" id="A0A3B0ZPG7"/>
<dbReference type="PROSITE" id="PS51007">
    <property type="entry name" value="CYTC"/>
    <property type="match status" value="1"/>
</dbReference>
<evidence type="ECO:0000259" key="6">
    <source>
        <dbReference type="PROSITE" id="PS51007"/>
    </source>
</evidence>
<reference evidence="7" key="1">
    <citation type="submission" date="2018-06" db="EMBL/GenBank/DDBJ databases">
        <authorList>
            <person name="Zhirakovskaya E."/>
        </authorList>
    </citation>
    <scope>NUCLEOTIDE SEQUENCE</scope>
</reference>
<protein>
    <recommendedName>
        <fullName evidence="6">Cytochrome c domain-containing protein</fullName>
    </recommendedName>
</protein>
<organism evidence="7">
    <name type="scientific">hydrothermal vent metagenome</name>
    <dbReference type="NCBI Taxonomy" id="652676"/>
    <lineage>
        <taxon>unclassified sequences</taxon>
        <taxon>metagenomes</taxon>
        <taxon>ecological metagenomes</taxon>
    </lineage>
</organism>
<keyword evidence="2" id="KW-0349">Heme</keyword>
<evidence type="ECO:0000256" key="4">
    <source>
        <dbReference type="ARBA" id="ARBA00022982"/>
    </source>
</evidence>
<accession>A0A3B0ZPG7</accession>
<sequence length="136" mass="14387">MKSHLLIITTALLLSACDINESMRSNAADSSTSDARVIAAKSGCMGCHAASNSVYGPAWKLVSKRYQGVPDAHAQLTATIRSGSAGRWDQITGGKRMPPQQGSINDEDLKIVVDYIIALNTPKPATAATETATKQE</sequence>
<dbReference type="InterPro" id="IPR002324">
    <property type="entry name" value="Cyt_c_ID"/>
</dbReference>
<keyword evidence="3" id="KW-0479">Metal-binding</keyword>
<dbReference type="InterPro" id="IPR036909">
    <property type="entry name" value="Cyt_c-like_dom_sf"/>
</dbReference>
<dbReference type="PRINTS" id="PR00606">
    <property type="entry name" value="CYTCHROMECID"/>
</dbReference>
<proteinExistence type="predicted"/>
<keyword evidence="5" id="KW-0408">Iron</keyword>